<name>A0A1S0U702_LOALO</name>
<protein>
    <submittedName>
        <fullName evidence="2">Uncharacterized protein</fullName>
    </submittedName>
</protein>
<dbReference type="KEGG" id="loa:LOAG_02410"/>
<dbReference type="AlphaFoldDB" id="A0A1S0U702"/>
<gene>
    <name evidence="2" type="ORF">LOAG_02410</name>
</gene>
<reference evidence="2" key="1">
    <citation type="submission" date="2012-04" db="EMBL/GenBank/DDBJ databases">
        <title>The Genome Sequence of Loa loa.</title>
        <authorList>
            <consortium name="The Broad Institute Genome Sequencing Platform"/>
            <consortium name="Broad Institute Genome Sequencing Center for Infectious Disease"/>
            <person name="Nutman T.B."/>
            <person name="Fink D.L."/>
            <person name="Russ C."/>
            <person name="Young S."/>
            <person name="Zeng Q."/>
            <person name="Gargeya S."/>
            <person name="Alvarado L."/>
            <person name="Berlin A."/>
            <person name="Chapman S.B."/>
            <person name="Chen Z."/>
            <person name="Freedman E."/>
            <person name="Gellesch M."/>
            <person name="Goldberg J."/>
            <person name="Griggs A."/>
            <person name="Gujja S."/>
            <person name="Heilman E.R."/>
            <person name="Heiman D."/>
            <person name="Howarth C."/>
            <person name="Mehta T."/>
            <person name="Neiman D."/>
            <person name="Pearson M."/>
            <person name="Roberts A."/>
            <person name="Saif S."/>
            <person name="Shea T."/>
            <person name="Shenoy N."/>
            <person name="Sisk P."/>
            <person name="Stolte C."/>
            <person name="Sykes S."/>
            <person name="White J."/>
            <person name="Yandava C."/>
            <person name="Haas B."/>
            <person name="Henn M.R."/>
            <person name="Nusbaum C."/>
            <person name="Birren B."/>
        </authorList>
    </citation>
    <scope>NUCLEOTIDE SEQUENCE [LARGE SCALE GENOMIC DNA]</scope>
</reference>
<evidence type="ECO:0000256" key="1">
    <source>
        <dbReference type="SAM" id="MobiDB-lite"/>
    </source>
</evidence>
<dbReference type="EMBL" id="JH712216">
    <property type="protein sequence ID" value="EFO26080.2"/>
    <property type="molecule type" value="Genomic_DNA"/>
</dbReference>
<feature type="region of interest" description="Disordered" evidence="1">
    <location>
        <begin position="71"/>
        <end position="150"/>
    </location>
</feature>
<dbReference type="RefSeq" id="XP_020303606.1">
    <property type="nucleotide sequence ID" value="XM_020446001.1"/>
</dbReference>
<dbReference type="CTD" id="9939795"/>
<dbReference type="OMA" id="KGWQEIS"/>
<dbReference type="GeneID" id="9939795"/>
<dbReference type="OrthoDB" id="5874054at2759"/>
<organism evidence="2">
    <name type="scientific">Loa loa</name>
    <name type="common">Eye worm</name>
    <name type="synonym">Filaria loa</name>
    <dbReference type="NCBI Taxonomy" id="7209"/>
    <lineage>
        <taxon>Eukaryota</taxon>
        <taxon>Metazoa</taxon>
        <taxon>Ecdysozoa</taxon>
        <taxon>Nematoda</taxon>
        <taxon>Chromadorea</taxon>
        <taxon>Rhabditida</taxon>
        <taxon>Spirurina</taxon>
        <taxon>Spiruromorpha</taxon>
        <taxon>Filarioidea</taxon>
        <taxon>Onchocercidae</taxon>
        <taxon>Loa</taxon>
    </lineage>
</organism>
<accession>A0A1S0U702</accession>
<dbReference type="InParanoid" id="A0A1S0U702"/>
<sequence>MAIIILPLYIYCIIRRFYIQTKAAINIKYTLLDFEKLQPGTQLKGWQEISHAAKSYVSMKDEEIEGKHIAKVYRPSNSQCDTSSKTASAGSSQTTKSSRSSKPIKSMPTDLLISDSEIDDDDDKPTTSSITGNESTKVPRNIPILIQPDK</sequence>
<feature type="compositionally biased region" description="Low complexity" evidence="1">
    <location>
        <begin position="82"/>
        <end position="101"/>
    </location>
</feature>
<proteinExistence type="predicted"/>
<evidence type="ECO:0000313" key="2">
    <source>
        <dbReference type="EMBL" id="EFO26080.2"/>
    </source>
</evidence>